<evidence type="ECO:0000256" key="9">
    <source>
        <dbReference type="ARBA" id="ARBA00022833"/>
    </source>
</evidence>
<proteinExistence type="inferred from homology"/>
<dbReference type="SUPFAM" id="SSF54631">
    <property type="entry name" value="CBS-domain pair"/>
    <property type="match status" value="1"/>
</dbReference>
<evidence type="ECO:0000256" key="15">
    <source>
        <dbReference type="PIRSR" id="PIRSR006404-1"/>
    </source>
</evidence>
<dbReference type="Pfam" id="PF02163">
    <property type="entry name" value="Peptidase_M50"/>
    <property type="match status" value="1"/>
</dbReference>
<feature type="transmembrane region" description="Helical" evidence="14">
    <location>
        <begin position="142"/>
        <end position="165"/>
    </location>
</feature>
<dbReference type="RefSeq" id="WP_130608462.1">
    <property type="nucleotide sequence ID" value="NZ_SGIU01000001.1"/>
</dbReference>
<feature type="transmembrane region" description="Helical" evidence="14">
    <location>
        <begin position="99"/>
        <end position="122"/>
    </location>
</feature>
<evidence type="ECO:0000256" key="10">
    <source>
        <dbReference type="ARBA" id="ARBA00022989"/>
    </source>
</evidence>
<dbReference type="PANTHER" id="PTHR39188:SF3">
    <property type="entry name" value="STAGE IV SPORULATION PROTEIN FB"/>
    <property type="match status" value="1"/>
</dbReference>
<feature type="domain" description="CBS" evidence="18">
    <location>
        <begin position="245"/>
        <end position="301"/>
    </location>
</feature>
<dbReference type="GO" id="GO:0005886">
    <property type="term" value="C:plasma membrane"/>
    <property type="evidence" value="ECO:0007669"/>
    <property type="project" value="UniProtKB-SubCell"/>
</dbReference>
<dbReference type="Pfam" id="PF00571">
    <property type="entry name" value="CBS"/>
    <property type="match status" value="1"/>
</dbReference>
<keyword evidence="7" id="KW-0677">Repeat</keyword>
<evidence type="ECO:0000256" key="8">
    <source>
        <dbReference type="ARBA" id="ARBA00022801"/>
    </source>
</evidence>
<keyword evidence="10 14" id="KW-1133">Transmembrane helix</keyword>
<keyword evidence="13 14" id="KW-0472">Membrane</keyword>
<accession>A0A4Q8QGS2</accession>
<feature type="binding site" evidence="16">
    <location>
        <position position="168"/>
    </location>
    <ligand>
        <name>Zn(2+)</name>
        <dbReference type="ChEBI" id="CHEBI:29105"/>
        <note>catalytic</note>
    </ligand>
</feature>
<feature type="binding site" evidence="16">
    <location>
        <position position="63"/>
    </location>
    <ligand>
        <name>Zn(2+)</name>
        <dbReference type="ChEBI" id="CHEBI:29105"/>
        <note>catalytic</note>
    </ligand>
</feature>
<evidence type="ECO:0000256" key="17">
    <source>
        <dbReference type="PROSITE-ProRule" id="PRU00703"/>
    </source>
</evidence>
<evidence type="ECO:0000256" key="12">
    <source>
        <dbReference type="ARBA" id="ARBA00023122"/>
    </source>
</evidence>
<keyword evidence="8 14" id="KW-0378">Hydrolase</keyword>
<feature type="binding site" evidence="16">
    <location>
        <position position="59"/>
    </location>
    <ligand>
        <name>Zn(2+)</name>
        <dbReference type="ChEBI" id="CHEBI:29105"/>
        <note>catalytic</note>
    </ligand>
</feature>
<dbReference type="AlphaFoldDB" id="A0A4Q8QGS2"/>
<dbReference type="EMBL" id="SGIU01000001">
    <property type="protein sequence ID" value="TAI48438.1"/>
    <property type="molecule type" value="Genomic_DNA"/>
</dbReference>
<dbReference type="PROSITE" id="PS51371">
    <property type="entry name" value="CBS"/>
    <property type="match status" value="1"/>
</dbReference>
<evidence type="ECO:0000256" key="13">
    <source>
        <dbReference type="ARBA" id="ARBA00023136"/>
    </source>
</evidence>
<dbReference type="InterPro" id="IPR016483">
    <property type="entry name" value="UCP006404_Pept_M50_CBS"/>
</dbReference>
<dbReference type="Gene3D" id="3.10.580.10">
    <property type="entry name" value="CBS-domain"/>
    <property type="match status" value="1"/>
</dbReference>
<dbReference type="InterPro" id="IPR000644">
    <property type="entry name" value="CBS_dom"/>
</dbReference>
<keyword evidence="4 14" id="KW-0645">Protease</keyword>
<keyword evidence="11 14" id="KW-0482">Metalloprotease</keyword>
<evidence type="ECO:0000256" key="5">
    <source>
        <dbReference type="ARBA" id="ARBA00022692"/>
    </source>
</evidence>
<comment type="similarity">
    <text evidence="2 14">Belongs to the peptidase M50B family.</text>
</comment>
<feature type="transmembrane region" description="Helical" evidence="14">
    <location>
        <begin position="12"/>
        <end position="30"/>
    </location>
</feature>
<comment type="subcellular location">
    <subcellularLocation>
        <location evidence="1">Cell membrane</location>
        <topology evidence="1">Multi-pass membrane protein</topology>
    </subcellularLocation>
</comment>
<evidence type="ECO:0000256" key="14">
    <source>
        <dbReference type="PIRNR" id="PIRNR006404"/>
    </source>
</evidence>
<keyword evidence="20" id="KW-1185">Reference proteome</keyword>
<dbReference type="InterPro" id="IPR046342">
    <property type="entry name" value="CBS_dom_sf"/>
</dbReference>
<keyword evidence="9 14" id="KW-0862">Zinc</keyword>
<evidence type="ECO:0000259" key="18">
    <source>
        <dbReference type="PROSITE" id="PS51371"/>
    </source>
</evidence>
<evidence type="ECO:0000256" key="7">
    <source>
        <dbReference type="ARBA" id="ARBA00022737"/>
    </source>
</evidence>
<sequence length="363" mass="39671">MKGSLKLGKVSGIQIEVHWTFTLLLLWVAFIEVQRGGTAATILMNMVFIVVLFFCVVLHELGHALTAKRFQVNTKRITLLPIGGVASLEKIPEKPEQELLVALAGPAVNVVIALLLLLVVPLREYLSLDPESLDNLLNAGDFQNFLFFLFLANTMLVVFNLIPAFPMDGGRVFRALLSFKLGRVKATEVAAGLGQALAVLFFVLGLFLNPFLILIALFIFFGAFGENQMVKRSALLKGHLVQEAMLTDITLLNPETTVEEVINVVLKGTEKQFLVVDGDEVLGIVDHKTVLKHAKEAKRPVVEIMKKEVQEIEASAEVTKALELMAKGSTDFLAVTANGLLAGAIDRANIGEFILLQTNLSAE</sequence>
<evidence type="ECO:0000256" key="4">
    <source>
        <dbReference type="ARBA" id="ARBA00022670"/>
    </source>
</evidence>
<keyword evidence="6 14" id="KW-0479">Metal-binding</keyword>
<evidence type="ECO:0000256" key="6">
    <source>
        <dbReference type="ARBA" id="ARBA00022723"/>
    </source>
</evidence>
<name>A0A4Q8QGS2_9FLAO</name>
<dbReference type="SMART" id="SM00116">
    <property type="entry name" value="CBS"/>
    <property type="match status" value="2"/>
</dbReference>
<keyword evidence="3" id="KW-1003">Cell membrane</keyword>
<evidence type="ECO:0000256" key="3">
    <source>
        <dbReference type="ARBA" id="ARBA00022475"/>
    </source>
</evidence>
<dbReference type="PANTHER" id="PTHR39188">
    <property type="entry name" value="MEMBRANE-ASSOCIATED ZINC METALLOPROTEASE M50B"/>
    <property type="match status" value="1"/>
</dbReference>
<evidence type="ECO:0000256" key="1">
    <source>
        <dbReference type="ARBA" id="ARBA00004651"/>
    </source>
</evidence>
<keyword evidence="5 14" id="KW-0812">Transmembrane</keyword>
<keyword evidence="12 17" id="KW-0129">CBS domain</keyword>
<evidence type="ECO:0000256" key="16">
    <source>
        <dbReference type="PIRSR" id="PIRSR006404-2"/>
    </source>
</evidence>
<dbReference type="GO" id="GO:0008237">
    <property type="term" value="F:metallopeptidase activity"/>
    <property type="evidence" value="ECO:0007669"/>
    <property type="project" value="UniProtKB-UniRule"/>
</dbReference>
<feature type="active site" evidence="15">
    <location>
        <position position="60"/>
    </location>
</feature>
<dbReference type="GO" id="GO:0006508">
    <property type="term" value="P:proteolysis"/>
    <property type="evidence" value="ECO:0007669"/>
    <property type="project" value="UniProtKB-KW"/>
</dbReference>
<dbReference type="Proteomes" id="UP000291981">
    <property type="component" value="Unassembled WGS sequence"/>
</dbReference>
<dbReference type="InterPro" id="IPR008915">
    <property type="entry name" value="Peptidase_M50"/>
</dbReference>
<evidence type="ECO:0000256" key="2">
    <source>
        <dbReference type="ARBA" id="ARBA00007931"/>
    </source>
</evidence>
<dbReference type="OrthoDB" id="9800627at2"/>
<evidence type="ECO:0000256" key="11">
    <source>
        <dbReference type="ARBA" id="ARBA00023049"/>
    </source>
</evidence>
<protein>
    <recommendedName>
        <fullName evidence="14">Zinc metalloprotease</fullName>
    </recommendedName>
</protein>
<evidence type="ECO:0000313" key="19">
    <source>
        <dbReference type="EMBL" id="TAI48438.1"/>
    </source>
</evidence>
<comment type="caution">
    <text evidence="19">The sequence shown here is derived from an EMBL/GenBank/DDBJ whole genome shotgun (WGS) entry which is preliminary data.</text>
</comment>
<dbReference type="PIRSF" id="PIRSF006404">
    <property type="entry name" value="UCP006404_Pept_M50_CBS"/>
    <property type="match status" value="1"/>
</dbReference>
<evidence type="ECO:0000313" key="20">
    <source>
        <dbReference type="Proteomes" id="UP000291981"/>
    </source>
</evidence>
<organism evidence="19 20">
    <name type="scientific">Flagellimonas allohymeniacidonis</name>
    <dbReference type="NCBI Taxonomy" id="2517819"/>
    <lineage>
        <taxon>Bacteria</taxon>
        <taxon>Pseudomonadati</taxon>
        <taxon>Bacteroidota</taxon>
        <taxon>Flavobacteriia</taxon>
        <taxon>Flavobacteriales</taxon>
        <taxon>Flavobacteriaceae</taxon>
        <taxon>Flagellimonas</taxon>
    </lineage>
</organism>
<reference evidence="19 20" key="1">
    <citation type="submission" date="2019-02" db="EMBL/GenBank/DDBJ databases">
        <title>Draft genome sequence of Muricauda sp. 176CP4-71.</title>
        <authorList>
            <person name="Park J.-S."/>
        </authorList>
    </citation>
    <scope>NUCLEOTIDE SEQUENCE [LARGE SCALE GENOMIC DNA]</scope>
    <source>
        <strain evidence="19 20">176CP4-71</strain>
    </source>
</reference>
<comment type="caution">
    <text evidence="14">Lacks conserved residue(s) required for the propagation of feature annotation.</text>
</comment>
<dbReference type="CDD" id="cd06164">
    <property type="entry name" value="S2P-M50_SpoIVFB_CBS"/>
    <property type="match status" value="1"/>
</dbReference>
<comment type="cofactor">
    <cofactor evidence="14 16">
        <name>Zn(2+)</name>
        <dbReference type="ChEBI" id="CHEBI:29105"/>
    </cofactor>
    <text evidence="14 16">Binds 1 zinc ion per subunit.</text>
</comment>
<gene>
    <name evidence="19" type="ORF">EW142_01130</name>
</gene>
<feature type="transmembrane region" description="Helical" evidence="14">
    <location>
        <begin position="42"/>
        <end position="61"/>
    </location>
</feature>
<dbReference type="GO" id="GO:0046872">
    <property type="term" value="F:metal ion binding"/>
    <property type="evidence" value="ECO:0007669"/>
    <property type="project" value="UniProtKB-UniRule"/>
</dbReference>